<dbReference type="InterPro" id="IPR019734">
    <property type="entry name" value="TPR_rpt"/>
</dbReference>
<accession>A0A2N3HT14</accession>
<name>A0A2N3HT14_9BACT</name>
<dbReference type="Proteomes" id="UP000233618">
    <property type="component" value="Unassembled WGS sequence"/>
</dbReference>
<gene>
    <name evidence="2" type="ORF">BZG01_19760</name>
</gene>
<keyword evidence="3" id="KW-1185">Reference proteome</keyword>
<reference evidence="2 3" key="1">
    <citation type="journal article" date="2017" name="Front. Microbiol.">
        <title>Labilibaculum manganireducens gen. nov., sp. nov. and Labilibaculum filiforme sp. nov., Novel Bacteroidetes Isolated from Subsurface Sediments of the Baltic Sea.</title>
        <authorList>
            <person name="Vandieken V."/>
            <person name="Marshall I.P."/>
            <person name="Niemann H."/>
            <person name="Engelen B."/>
            <person name="Cypionka H."/>
        </authorList>
    </citation>
    <scope>NUCLEOTIDE SEQUENCE [LARGE SCALE GENOMIC DNA]</scope>
    <source>
        <strain evidence="2 3">59.10-2M</strain>
    </source>
</reference>
<dbReference type="RefSeq" id="WP_101311579.1">
    <property type="nucleotide sequence ID" value="NZ_MVDE01000048.1"/>
</dbReference>
<protein>
    <submittedName>
        <fullName evidence="2">Uncharacterized protein</fullName>
    </submittedName>
</protein>
<comment type="caution">
    <text evidence="2">The sequence shown here is derived from an EMBL/GenBank/DDBJ whole genome shotgun (WGS) entry which is preliminary data.</text>
</comment>
<dbReference type="Gene3D" id="1.25.40.10">
    <property type="entry name" value="Tetratricopeptide repeat domain"/>
    <property type="match status" value="1"/>
</dbReference>
<evidence type="ECO:0000313" key="3">
    <source>
        <dbReference type="Proteomes" id="UP000233618"/>
    </source>
</evidence>
<dbReference type="SUPFAM" id="SSF48452">
    <property type="entry name" value="TPR-like"/>
    <property type="match status" value="1"/>
</dbReference>
<dbReference type="InterPro" id="IPR011990">
    <property type="entry name" value="TPR-like_helical_dom_sf"/>
</dbReference>
<dbReference type="Pfam" id="PF13181">
    <property type="entry name" value="TPR_8"/>
    <property type="match status" value="1"/>
</dbReference>
<dbReference type="EMBL" id="MVDE01000048">
    <property type="protein sequence ID" value="PKQ61187.1"/>
    <property type="molecule type" value="Genomic_DNA"/>
</dbReference>
<keyword evidence="1" id="KW-0802">TPR repeat</keyword>
<organism evidence="2 3">
    <name type="scientific">Labilibaculum manganireducens</name>
    <dbReference type="NCBI Taxonomy" id="1940525"/>
    <lineage>
        <taxon>Bacteria</taxon>
        <taxon>Pseudomonadati</taxon>
        <taxon>Bacteroidota</taxon>
        <taxon>Bacteroidia</taxon>
        <taxon>Marinilabiliales</taxon>
        <taxon>Marinifilaceae</taxon>
        <taxon>Labilibaculum</taxon>
    </lineage>
</organism>
<sequence>MTKIINRISLVIFICTSVVCYANGSCIRNNTRSLSSDSAIEQKDTVYIQSSGDLVICSGQITNRVKLPEVIGYEDFNIYRNECKQIVIKYSSSNHVSLIFMFIDLVKDDPFFVTHLVMVSPCQTCDPFTIKTYEMPLNIALDNEDKSDFFEDLIDEQLLSNQILSRKLVESIKLNELLNYSSNIQEFEYSISVELLEGVINEQPILNSNVVKYNDLAFDLARGKAFEQSSFLLERIIAKFPNRTVAYINLGDAYWGLKEKDNAKQAYQKYIELMKASSKESKIPERVFERVK</sequence>
<evidence type="ECO:0000313" key="2">
    <source>
        <dbReference type="EMBL" id="PKQ61187.1"/>
    </source>
</evidence>
<evidence type="ECO:0000256" key="1">
    <source>
        <dbReference type="PROSITE-ProRule" id="PRU00339"/>
    </source>
</evidence>
<dbReference type="AlphaFoldDB" id="A0A2N3HT14"/>
<proteinExistence type="predicted"/>
<feature type="repeat" description="TPR" evidence="1">
    <location>
        <begin position="244"/>
        <end position="277"/>
    </location>
</feature>
<dbReference type="PROSITE" id="PS50005">
    <property type="entry name" value="TPR"/>
    <property type="match status" value="1"/>
</dbReference>